<keyword evidence="6" id="KW-1185">Reference proteome</keyword>
<feature type="domain" description="HTH tetR-type" evidence="4">
    <location>
        <begin position="95"/>
        <end position="155"/>
    </location>
</feature>
<evidence type="ECO:0000256" key="2">
    <source>
        <dbReference type="PROSITE-ProRule" id="PRU00335"/>
    </source>
</evidence>
<dbReference type="RefSeq" id="WP_088713065.1">
    <property type="nucleotide sequence ID" value="NZ_NFZT01000001.1"/>
</dbReference>
<dbReference type="Gene3D" id="1.10.357.10">
    <property type="entry name" value="Tetracycline Repressor, domain 2"/>
    <property type="match status" value="1"/>
</dbReference>
<name>A0A219B8B5_9SPHN</name>
<evidence type="ECO:0000256" key="1">
    <source>
        <dbReference type="ARBA" id="ARBA00023125"/>
    </source>
</evidence>
<comment type="caution">
    <text evidence="5">The sequence shown here is derived from an EMBL/GenBank/DDBJ whole genome shotgun (WGS) entry which is preliminary data.</text>
</comment>
<evidence type="ECO:0000256" key="3">
    <source>
        <dbReference type="SAM" id="MobiDB-lite"/>
    </source>
</evidence>
<proteinExistence type="predicted"/>
<dbReference type="GO" id="GO:0003677">
    <property type="term" value="F:DNA binding"/>
    <property type="evidence" value="ECO:0007669"/>
    <property type="project" value="UniProtKB-UniRule"/>
</dbReference>
<protein>
    <recommendedName>
        <fullName evidence="4">HTH tetR-type domain-containing protein</fullName>
    </recommendedName>
</protein>
<accession>A0A219B8B5</accession>
<dbReference type="SUPFAM" id="SSF46689">
    <property type="entry name" value="Homeodomain-like"/>
    <property type="match status" value="1"/>
</dbReference>
<sequence length="285" mass="30895">MTRAAQETTREELYRLVWSSPLSKVAQHFGMTANGIAKICDRLNVPRPPRGHWTSPAKRASQPPLGPSPEGGNEIVVLGGKRSAARRPRSRLSAEERNAQLLDAAAEVALQSGLQDVTLKRVARDVGISEAQAHNCFPGRLDLLLALARREISEVETQRRQLVARGNDRIASIVLSTVAYLHEVDRRGPLLQLLLRLRDVRDGLQEERAVAASEAREPILRALEERFAVERSVAAASTSALTALCVRAGSLVAAGRCDLTTAELLCLPMVIAGARSNETAAGRLT</sequence>
<dbReference type="EMBL" id="NFZT01000001">
    <property type="protein sequence ID" value="OWV34366.1"/>
    <property type="molecule type" value="Genomic_DNA"/>
</dbReference>
<keyword evidence="1 2" id="KW-0238">DNA-binding</keyword>
<organism evidence="5 6">
    <name type="scientific">Pacificimonas flava</name>
    <dbReference type="NCBI Taxonomy" id="1234595"/>
    <lineage>
        <taxon>Bacteria</taxon>
        <taxon>Pseudomonadati</taxon>
        <taxon>Pseudomonadota</taxon>
        <taxon>Alphaproteobacteria</taxon>
        <taxon>Sphingomonadales</taxon>
        <taxon>Sphingosinicellaceae</taxon>
        <taxon>Pacificimonas</taxon>
    </lineage>
</organism>
<evidence type="ECO:0000259" key="4">
    <source>
        <dbReference type="PROSITE" id="PS50977"/>
    </source>
</evidence>
<dbReference type="OrthoDB" id="9777694at2"/>
<evidence type="ECO:0000313" key="5">
    <source>
        <dbReference type="EMBL" id="OWV34366.1"/>
    </source>
</evidence>
<dbReference type="PROSITE" id="PS50977">
    <property type="entry name" value="HTH_TETR_2"/>
    <property type="match status" value="1"/>
</dbReference>
<feature type="DNA-binding region" description="H-T-H motif" evidence="2">
    <location>
        <begin position="118"/>
        <end position="137"/>
    </location>
</feature>
<dbReference type="Proteomes" id="UP000198462">
    <property type="component" value="Unassembled WGS sequence"/>
</dbReference>
<dbReference type="AlphaFoldDB" id="A0A219B8B5"/>
<reference evidence="6" key="1">
    <citation type="submission" date="2017-05" db="EMBL/GenBank/DDBJ databases">
        <authorList>
            <person name="Lin X."/>
        </authorList>
    </citation>
    <scope>NUCLEOTIDE SEQUENCE [LARGE SCALE GENOMIC DNA]</scope>
    <source>
        <strain evidence="6">JLT2012</strain>
    </source>
</reference>
<dbReference type="InterPro" id="IPR001647">
    <property type="entry name" value="HTH_TetR"/>
</dbReference>
<feature type="region of interest" description="Disordered" evidence="3">
    <location>
        <begin position="47"/>
        <end position="74"/>
    </location>
</feature>
<gene>
    <name evidence="5" type="ORF">B5C34_13460</name>
</gene>
<dbReference type="InterPro" id="IPR009057">
    <property type="entry name" value="Homeodomain-like_sf"/>
</dbReference>
<evidence type="ECO:0000313" key="6">
    <source>
        <dbReference type="Proteomes" id="UP000198462"/>
    </source>
</evidence>